<reference evidence="7" key="1">
    <citation type="journal article" date="2014" name="Int. J. Syst. Evol. Microbiol.">
        <title>Complete genome of a new Firmicutes species belonging to the dominant human colonic microbiota ('Ruminococcus bicirculans') reveals two chromosomes and a selective capacity to utilize plant glucans.</title>
        <authorList>
            <consortium name="NISC Comparative Sequencing Program"/>
            <person name="Wegmann U."/>
            <person name="Louis P."/>
            <person name="Goesmann A."/>
            <person name="Henrissat B."/>
            <person name="Duncan S.H."/>
            <person name="Flint H.J."/>
        </authorList>
    </citation>
    <scope>NUCLEOTIDE SEQUENCE</scope>
    <source>
        <strain evidence="7">KCTC 62575</strain>
    </source>
</reference>
<comment type="subcellular location">
    <subcellularLocation>
        <location evidence="1">Membrane</location>
        <topology evidence="1">Multi-pass membrane protein</topology>
    </subcellularLocation>
</comment>
<reference evidence="7" key="4">
    <citation type="submission" date="2024-09" db="EMBL/GenBank/DDBJ databases">
        <authorList>
            <person name="Sun Q."/>
            <person name="Mori K."/>
        </authorList>
    </citation>
    <scope>NUCLEOTIDE SEQUENCE</scope>
    <source>
        <strain evidence="7">KCTC 62575</strain>
    </source>
</reference>
<evidence type="ECO:0000313" key="9">
    <source>
        <dbReference type="Proteomes" id="UP000240957"/>
    </source>
</evidence>
<keyword evidence="2 5" id="KW-0812">Transmembrane</keyword>
<keyword evidence="7" id="KW-0436">Ligase</keyword>
<feature type="transmembrane region" description="Helical" evidence="5">
    <location>
        <begin position="106"/>
        <end position="124"/>
    </location>
</feature>
<dbReference type="GO" id="GO:0016874">
    <property type="term" value="F:ligase activity"/>
    <property type="evidence" value="ECO:0007669"/>
    <property type="project" value="UniProtKB-KW"/>
</dbReference>
<evidence type="ECO:0000256" key="4">
    <source>
        <dbReference type="ARBA" id="ARBA00023136"/>
    </source>
</evidence>
<comment type="caution">
    <text evidence="8">The sequence shown here is derived from an EMBL/GenBank/DDBJ whole genome shotgun (WGS) entry which is preliminary data.</text>
</comment>
<dbReference type="Proteomes" id="UP000240957">
    <property type="component" value="Unassembled WGS sequence"/>
</dbReference>
<dbReference type="OrthoDB" id="7033387at2"/>
<evidence type="ECO:0000313" key="10">
    <source>
        <dbReference type="Proteomes" id="UP001595455"/>
    </source>
</evidence>
<feature type="transmembrane region" description="Helical" evidence="5">
    <location>
        <begin position="213"/>
        <end position="230"/>
    </location>
</feature>
<dbReference type="AlphaFoldDB" id="A0A371YNE2"/>
<feature type="transmembrane region" description="Helical" evidence="5">
    <location>
        <begin position="190"/>
        <end position="207"/>
    </location>
</feature>
<evidence type="ECO:0000256" key="1">
    <source>
        <dbReference type="ARBA" id="ARBA00004141"/>
    </source>
</evidence>
<feature type="transmembrane region" description="Helical" evidence="5">
    <location>
        <begin position="129"/>
        <end position="146"/>
    </location>
</feature>
<name>A0A371YNE2_9GAMM</name>
<proteinExistence type="predicted"/>
<evidence type="ECO:0000256" key="5">
    <source>
        <dbReference type="SAM" id="Phobius"/>
    </source>
</evidence>
<feature type="transmembrane region" description="Helical" evidence="5">
    <location>
        <begin position="42"/>
        <end position="61"/>
    </location>
</feature>
<dbReference type="EMBL" id="JBHRSF010000001">
    <property type="protein sequence ID" value="MFC2993685.1"/>
    <property type="molecule type" value="Genomic_DNA"/>
</dbReference>
<feature type="transmembrane region" description="Helical" evidence="5">
    <location>
        <begin position="166"/>
        <end position="185"/>
    </location>
</feature>
<gene>
    <name evidence="7" type="ORF">ACFODO_00035</name>
    <name evidence="8" type="ORF">C9E89_014025</name>
</gene>
<evidence type="ECO:0000256" key="2">
    <source>
        <dbReference type="ARBA" id="ARBA00022692"/>
    </source>
</evidence>
<evidence type="ECO:0000313" key="8">
    <source>
        <dbReference type="EMBL" id="RFC82980.1"/>
    </source>
</evidence>
<keyword evidence="10" id="KW-1185">Reference proteome</keyword>
<feature type="transmembrane region" description="Helical" evidence="5">
    <location>
        <begin position="9"/>
        <end position="30"/>
    </location>
</feature>
<feature type="transmembrane region" description="Helical" evidence="5">
    <location>
        <begin position="73"/>
        <end position="94"/>
    </location>
</feature>
<dbReference type="Pfam" id="PF04932">
    <property type="entry name" value="Wzy_C"/>
    <property type="match status" value="1"/>
</dbReference>
<dbReference type="EMBL" id="PYIX02000024">
    <property type="protein sequence ID" value="RFC82980.1"/>
    <property type="molecule type" value="Genomic_DNA"/>
</dbReference>
<keyword evidence="4 5" id="KW-0472">Membrane</keyword>
<feature type="transmembrane region" description="Helical" evidence="5">
    <location>
        <begin position="326"/>
        <end position="349"/>
    </location>
</feature>
<feature type="transmembrane region" description="Helical" evidence="5">
    <location>
        <begin position="239"/>
        <end position="257"/>
    </location>
</feature>
<reference evidence="10" key="3">
    <citation type="journal article" date="2019" name="Int. J. Syst. Evol. Microbiol.">
        <title>The Global Catalogue of Microorganisms (GCM) 10K type strain sequencing project: providing services to taxonomists for standard genome sequencing and annotation.</title>
        <authorList>
            <consortium name="The Broad Institute Genomics Platform"/>
            <consortium name="The Broad Institute Genome Sequencing Center for Infectious Disease"/>
            <person name="Wu L."/>
            <person name="Ma J."/>
        </authorList>
    </citation>
    <scope>NUCLEOTIDE SEQUENCE [LARGE SCALE GENOMIC DNA]</scope>
    <source>
        <strain evidence="10">KCTC 62575</strain>
    </source>
</reference>
<dbReference type="InterPro" id="IPR007016">
    <property type="entry name" value="O-antigen_ligase-rel_domated"/>
</dbReference>
<evidence type="ECO:0000313" key="7">
    <source>
        <dbReference type="EMBL" id="MFC2993685.1"/>
    </source>
</evidence>
<dbReference type="Proteomes" id="UP001595455">
    <property type="component" value="Unassembled WGS sequence"/>
</dbReference>
<dbReference type="GO" id="GO:0016020">
    <property type="term" value="C:membrane"/>
    <property type="evidence" value="ECO:0007669"/>
    <property type="project" value="UniProtKB-SubCell"/>
</dbReference>
<protein>
    <submittedName>
        <fullName evidence="7">O-antigen ligase family protein</fullName>
    </submittedName>
</protein>
<sequence>MNVSKDKLIVLFVTLFLLICFQFNFLYNYFLVKSFMPKISGVGYPIFGHLLFLLLFPLFLLKYKTLSKFKTFNFIFIPFLIYCFLFSLLNLMYFNYKGDFGAFNESFIFIIYFLSLMFCFLFYFKIPILVFEVIYFLIFLIFFIELDFKNIIPFSLDNIAGGSEGHINYQLVSFFMLMTWFLFFFKRNNFFYKFFLIVSMLIFLLFSGGRSELVGFVVSGILCLCFYFFISSNNITNRVVFLIFSVFSCGSLFFYFFNKYSFLFENSRHSQIFDVENSSSWQEREYLYHQNINKIFNSPILGDYASHRELGDGTYIHNALSAWQQFGFLGFLFYVLLIYIPLIMAVFYFFKDKNKYDIYPFLFISIYVGILCTATKPIFWPYAGISIGMFYAYLNNRNLIKE</sequence>
<evidence type="ECO:0000259" key="6">
    <source>
        <dbReference type="Pfam" id="PF04932"/>
    </source>
</evidence>
<reference evidence="8 9" key="2">
    <citation type="submission" date="2018-08" db="EMBL/GenBank/DDBJ databases">
        <title>The draft genome of Acinetobacter sichuanensis strain WCHAc060041.</title>
        <authorList>
            <person name="Qin J."/>
            <person name="Feng Y."/>
            <person name="Zong Z."/>
        </authorList>
    </citation>
    <scope>NUCLEOTIDE SEQUENCE [LARGE SCALE GENOMIC DNA]</scope>
    <source>
        <strain evidence="8 9">WCHAc060041</strain>
    </source>
</reference>
<evidence type="ECO:0000256" key="3">
    <source>
        <dbReference type="ARBA" id="ARBA00022989"/>
    </source>
</evidence>
<organism evidence="8 9">
    <name type="scientific">Acinetobacter sichuanensis</name>
    <dbReference type="NCBI Taxonomy" id="2136183"/>
    <lineage>
        <taxon>Bacteria</taxon>
        <taxon>Pseudomonadati</taxon>
        <taxon>Pseudomonadota</taxon>
        <taxon>Gammaproteobacteria</taxon>
        <taxon>Moraxellales</taxon>
        <taxon>Moraxellaceae</taxon>
        <taxon>Acinetobacter</taxon>
    </lineage>
</organism>
<keyword evidence="3 5" id="KW-1133">Transmembrane helix</keyword>
<accession>A0A371YNE2</accession>
<dbReference type="RefSeq" id="WP_107008958.1">
    <property type="nucleotide sequence ID" value="NZ_JBHRSF010000001.1"/>
</dbReference>
<feature type="domain" description="O-antigen ligase-related" evidence="6">
    <location>
        <begin position="196"/>
        <end position="335"/>
    </location>
</feature>